<evidence type="ECO:0000313" key="2">
    <source>
        <dbReference type="EMBL" id="TCT24907.1"/>
    </source>
</evidence>
<dbReference type="Pfam" id="PF04273">
    <property type="entry name" value="BLH_phosphatase"/>
    <property type="match status" value="1"/>
</dbReference>
<sequence length="116" mass="12169">MPAITPITPITPTYHVSPQVDPREVAAIAAAGYTTLVCMRPDGEMAGQPAWAQVEAEAKKHGLKTHYIPAQSGAVTPAQAAQLKQVLAQAPGKVLAYCASGNRCAMAYQMARQLPG</sequence>
<name>A0A4R3N8K1_9GAMM</name>
<dbReference type="Proteomes" id="UP000295414">
    <property type="component" value="Unassembled WGS sequence"/>
</dbReference>
<evidence type="ECO:0000259" key="1">
    <source>
        <dbReference type="Pfam" id="PF04273"/>
    </source>
</evidence>
<evidence type="ECO:0000313" key="3">
    <source>
        <dbReference type="Proteomes" id="UP000295414"/>
    </source>
</evidence>
<dbReference type="SUPFAM" id="SSF52821">
    <property type="entry name" value="Rhodanese/Cell cycle control phosphatase"/>
    <property type="match status" value="1"/>
</dbReference>
<reference evidence="2 3" key="1">
    <citation type="submission" date="2019-03" db="EMBL/GenBank/DDBJ databases">
        <title>Genomic Encyclopedia of Type Strains, Phase IV (KMG-IV): sequencing the most valuable type-strain genomes for metagenomic binning, comparative biology and taxonomic classification.</title>
        <authorList>
            <person name="Goeker M."/>
        </authorList>
    </citation>
    <scope>NUCLEOTIDE SEQUENCE [LARGE SCALE GENOMIC DNA]</scope>
    <source>
        <strain evidence="2 3">DSM 13605</strain>
    </source>
</reference>
<comment type="caution">
    <text evidence="2">The sequence shown here is derived from an EMBL/GenBank/DDBJ whole genome shotgun (WGS) entry which is preliminary data.</text>
</comment>
<dbReference type="AlphaFoldDB" id="A0A4R3N8K1"/>
<dbReference type="InterPro" id="IPR029021">
    <property type="entry name" value="Prot-tyrosine_phosphatase-like"/>
</dbReference>
<dbReference type="InterPro" id="IPR036873">
    <property type="entry name" value="Rhodanese-like_dom_sf"/>
</dbReference>
<dbReference type="EMBL" id="SMAP01000003">
    <property type="protein sequence ID" value="TCT24907.1"/>
    <property type="molecule type" value="Genomic_DNA"/>
</dbReference>
<dbReference type="OrthoDB" id="9802771at2"/>
<dbReference type="GO" id="GO:0016787">
    <property type="term" value="F:hydrolase activity"/>
    <property type="evidence" value="ECO:0007669"/>
    <property type="project" value="InterPro"/>
</dbReference>
<accession>A0A4R3N8K1</accession>
<feature type="domain" description="Beta-lactamase hydrolase-like protein phosphatase-like" evidence="1">
    <location>
        <begin position="10"/>
        <end position="111"/>
    </location>
</feature>
<dbReference type="InterPro" id="IPR005939">
    <property type="entry name" value="BLH_phosphatase-like"/>
</dbReference>
<proteinExistence type="predicted"/>
<protein>
    <submittedName>
        <fullName evidence="2">Uncharacterized protein (TIGR01244 family)</fullName>
    </submittedName>
</protein>
<gene>
    <name evidence="2" type="ORF">EDC34_103252</name>
</gene>
<dbReference type="NCBIfam" id="TIGR01244">
    <property type="entry name" value="TIGR01244 family sulfur transferase"/>
    <property type="match status" value="1"/>
</dbReference>
<organism evidence="2 3">
    <name type="scientific">Thermomonas haemolytica</name>
    <dbReference type="NCBI Taxonomy" id="141949"/>
    <lineage>
        <taxon>Bacteria</taxon>
        <taxon>Pseudomonadati</taxon>
        <taxon>Pseudomonadota</taxon>
        <taxon>Gammaproteobacteria</taxon>
        <taxon>Lysobacterales</taxon>
        <taxon>Lysobacteraceae</taxon>
        <taxon>Thermomonas</taxon>
    </lineage>
</organism>
<dbReference type="Gene3D" id="3.90.190.10">
    <property type="entry name" value="Protein tyrosine phosphatase superfamily"/>
    <property type="match status" value="1"/>
</dbReference>
<dbReference type="RefSeq" id="WP_114959632.1">
    <property type="nucleotide sequence ID" value="NZ_MSZW01000044.1"/>
</dbReference>
<keyword evidence="3" id="KW-1185">Reference proteome</keyword>